<keyword evidence="2" id="KW-0472">Membrane</keyword>
<feature type="compositionally biased region" description="Basic and acidic residues" evidence="1">
    <location>
        <begin position="212"/>
        <end position="231"/>
    </location>
</feature>
<dbReference type="PATRIC" id="fig|1276258.3.peg.404"/>
<keyword evidence="2" id="KW-0812">Transmembrane</keyword>
<evidence type="ECO:0000313" key="4">
    <source>
        <dbReference type="Proteomes" id="UP000018550"/>
    </source>
</evidence>
<dbReference type="Proteomes" id="UP000018550">
    <property type="component" value="Chromosome"/>
</dbReference>
<feature type="compositionally biased region" description="Basic residues" evidence="1">
    <location>
        <begin position="232"/>
        <end position="242"/>
    </location>
</feature>
<evidence type="ECO:0000313" key="3">
    <source>
        <dbReference type="EMBL" id="AHB36251.1"/>
    </source>
</evidence>
<evidence type="ECO:0000256" key="2">
    <source>
        <dbReference type="SAM" id="Phobius"/>
    </source>
</evidence>
<dbReference type="HOGENOM" id="CLU_103355_0_0_14"/>
<dbReference type="KEGG" id="sapi:SAPIS_v1c04050"/>
<dbReference type="EMBL" id="CP006682">
    <property type="protein sequence ID" value="AHB36251.1"/>
    <property type="molecule type" value="Genomic_DNA"/>
</dbReference>
<evidence type="ECO:0008006" key="5">
    <source>
        <dbReference type="Google" id="ProtNLM"/>
    </source>
</evidence>
<dbReference type="NCBIfam" id="NF046003">
    <property type="entry name" value="DxFTY_mem_plasm"/>
    <property type="match status" value="1"/>
</dbReference>
<evidence type="ECO:0000256" key="1">
    <source>
        <dbReference type="SAM" id="MobiDB-lite"/>
    </source>
</evidence>
<feature type="region of interest" description="Disordered" evidence="1">
    <location>
        <begin position="212"/>
        <end position="242"/>
    </location>
</feature>
<proteinExistence type="predicted"/>
<accession>V5RJG2</accession>
<name>V5RJG2_SPIAP</name>
<feature type="transmembrane region" description="Helical" evidence="2">
    <location>
        <begin position="118"/>
        <end position="144"/>
    </location>
</feature>
<organism evidence="3 4">
    <name type="scientific">Spiroplasma apis B31</name>
    <dbReference type="NCBI Taxonomy" id="1276258"/>
    <lineage>
        <taxon>Bacteria</taxon>
        <taxon>Bacillati</taxon>
        <taxon>Mycoplasmatota</taxon>
        <taxon>Mollicutes</taxon>
        <taxon>Entomoplasmatales</taxon>
        <taxon>Spiroplasmataceae</taxon>
        <taxon>Spiroplasma</taxon>
    </lineage>
</organism>
<keyword evidence="2" id="KW-1133">Transmembrane helix</keyword>
<protein>
    <recommendedName>
        <fullName evidence="5">Transmembrane protein</fullName>
    </recommendedName>
</protein>
<feature type="transmembrane region" description="Helical" evidence="2">
    <location>
        <begin position="62"/>
        <end position="84"/>
    </location>
</feature>
<feature type="transmembrane region" description="Helical" evidence="2">
    <location>
        <begin position="91"/>
        <end position="112"/>
    </location>
</feature>
<feature type="transmembrane region" description="Helical" evidence="2">
    <location>
        <begin position="21"/>
        <end position="42"/>
    </location>
</feature>
<keyword evidence="4" id="KW-1185">Reference proteome</keyword>
<reference evidence="3 4" key="1">
    <citation type="journal article" date="2014" name="Genome Announc.">
        <title>Complete Genome Sequence of Spiroplasma apis B31T (ATCC 33834), a Bacterium Associated with May Disease of Honeybees (Apis mellifera).</title>
        <authorList>
            <person name="Ku C."/>
            <person name="Lo W.S."/>
            <person name="Chen L.L."/>
            <person name="Kuo C.H."/>
        </authorList>
    </citation>
    <scope>NUCLEOTIDE SEQUENCE [LARGE SCALE GENOMIC DNA]</scope>
    <source>
        <strain evidence="3">B31</strain>
    </source>
</reference>
<sequence>MKENKKQINFIREFNNDRTNFLLSVLFVSIESLIPGITIWILVGFDFGVTMNQNLPQPVIGFVALICFVYFLYTFLSTTIFYFCKFHKADNFTFSITITVAIITVILIGYKLPNKNVWILVKFIIVVVAIILSMSISVFTTLVFKNYELRRKENLEIMYKAWKNGDKIPTNKEIKLRRYETYIFKKNKRQEDLQKFKQELDYKINKQLEERENKKNQRIKNINDKLDEKENKKRNKKNSNFK</sequence>
<gene>
    <name evidence="3" type="ORF">SAPIS_v1c04050</name>
</gene>
<dbReference type="eggNOG" id="ENOG5034BN4">
    <property type="taxonomic scope" value="Bacteria"/>
</dbReference>
<dbReference type="OrthoDB" id="389620at2"/>
<dbReference type="AlphaFoldDB" id="V5RJG2"/>
<dbReference type="RefSeq" id="WP_023789185.1">
    <property type="nucleotide sequence ID" value="NC_022998.1"/>
</dbReference>